<name>A0A090GV23_MESPL</name>
<proteinExistence type="predicted"/>
<evidence type="ECO:0000313" key="2">
    <source>
        <dbReference type="EMBL" id="CDX58579.1"/>
    </source>
</evidence>
<dbReference type="Proteomes" id="UP000046122">
    <property type="component" value="Unassembled WGS sequence"/>
</dbReference>
<sequence length="202" mass="22303">MPAEATAKEHRKPHGRTRITNGKSTVAADGRTIWVRRLRDLIEAHEQDLGGTDNLNQAQRSLVRRAATLSVELERMEATFATAGQISAEDLDSYQRASNTLRRHLEKLGLQEPNQKRVDASDKAVVMDGIRIADDLRLHGLCIGDRAAKYDFARRIAYAVNEAKKTGEPVSPETADLAIQLGLAVYADMDETQANDNSRGVL</sequence>
<evidence type="ECO:0000256" key="1">
    <source>
        <dbReference type="SAM" id="MobiDB-lite"/>
    </source>
</evidence>
<gene>
    <name evidence="2" type="ORF">MPL3365_30192</name>
</gene>
<evidence type="ECO:0000313" key="3">
    <source>
        <dbReference type="Proteomes" id="UP000046122"/>
    </source>
</evidence>
<reference evidence="2 3" key="1">
    <citation type="submission" date="2014-08" db="EMBL/GenBank/DDBJ databases">
        <authorList>
            <person name="Moulin Lionel"/>
        </authorList>
    </citation>
    <scope>NUCLEOTIDE SEQUENCE [LARGE SCALE GENOMIC DNA]</scope>
</reference>
<dbReference type="EMBL" id="CCNE01000023">
    <property type="protein sequence ID" value="CDX58579.1"/>
    <property type="molecule type" value="Genomic_DNA"/>
</dbReference>
<accession>A0A090GV23</accession>
<feature type="region of interest" description="Disordered" evidence="1">
    <location>
        <begin position="1"/>
        <end position="22"/>
    </location>
</feature>
<organism evidence="2 3">
    <name type="scientific">Mesorhizobium plurifarium</name>
    <dbReference type="NCBI Taxonomy" id="69974"/>
    <lineage>
        <taxon>Bacteria</taxon>
        <taxon>Pseudomonadati</taxon>
        <taxon>Pseudomonadota</taxon>
        <taxon>Alphaproteobacteria</taxon>
        <taxon>Hyphomicrobiales</taxon>
        <taxon>Phyllobacteriaceae</taxon>
        <taxon>Mesorhizobium</taxon>
    </lineage>
</organism>
<dbReference type="AlphaFoldDB" id="A0A090GV23"/>
<protein>
    <submittedName>
        <fullName evidence="2">Uncharacterized protein</fullName>
    </submittedName>
</protein>